<dbReference type="Pfam" id="PF00692">
    <property type="entry name" value="dUTPase"/>
    <property type="match status" value="1"/>
</dbReference>
<dbReference type="PROSITE" id="PS50175">
    <property type="entry name" value="ASP_PROT_RETROV"/>
    <property type="match status" value="1"/>
</dbReference>
<evidence type="ECO:0000259" key="4">
    <source>
        <dbReference type="PROSITE" id="PS50175"/>
    </source>
</evidence>
<dbReference type="SUPFAM" id="SSF51283">
    <property type="entry name" value="dUTPase-like"/>
    <property type="match status" value="1"/>
</dbReference>
<dbReference type="PANTHER" id="PTHR19422:SF123">
    <property type="entry name" value="RT1 CLASS I, LOCUS CE15"/>
    <property type="match status" value="1"/>
</dbReference>
<proteinExistence type="predicted"/>
<accession>A0A7L1EED9</accession>
<dbReference type="InterPro" id="IPR001969">
    <property type="entry name" value="Aspartic_peptidase_AS"/>
</dbReference>
<feature type="domain" description="Peptidase A2" evidence="4">
    <location>
        <begin position="180"/>
        <end position="253"/>
    </location>
</feature>
<evidence type="ECO:0000256" key="2">
    <source>
        <dbReference type="ARBA" id="ARBA00022750"/>
    </source>
</evidence>
<dbReference type="Proteomes" id="UP000565754">
    <property type="component" value="Unassembled WGS sequence"/>
</dbReference>
<comment type="caution">
    <text evidence="5">The sequence shown here is derived from an EMBL/GenBank/DDBJ whole genome shotgun (WGS) entry which is preliminary data.</text>
</comment>
<dbReference type="CDD" id="cd07557">
    <property type="entry name" value="trimeric_dUTPase"/>
    <property type="match status" value="1"/>
</dbReference>
<dbReference type="InterPro" id="IPR034170">
    <property type="entry name" value="Retropepsin-like_cat_dom"/>
</dbReference>
<gene>
    <name evidence="5" type="primary">Ervk9_0</name>
    <name evidence="5" type="ORF">OENOEN_R11489</name>
</gene>
<dbReference type="Gene3D" id="2.70.40.10">
    <property type="match status" value="1"/>
</dbReference>
<dbReference type="Gene3D" id="2.40.70.10">
    <property type="entry name" value="Acid Proteases"/>
    <property type="match status" value="1"/>
</dbReference>
<dbReference type="SUPFAM" id="SSF50630">
    <property type="entry name" value="Acid proteases"/>
    <property type="match status" value="1"/>
</dbReference>
<dbReference type="GO" id="GO:0006508">
    <property type="term" value="P:proteolysis"/>
    <property type="evidence" value="ECO:0007669"/>
    <property type="project" value="UniProtKB-KW"/>
</dbReference>
<feature type="non-terminal residue" evidence="5">
    <location>
        <position position="1"/>
    </location>
</feature>
<dbReference type="AlphaFoldDB" id="A0A7L1EED9"/>
<protein>
    <submittedName>
        <fullName evidence="5">POK9 protein</fullName>
    </submittedName>
</protein>
<keyword evidence="3" id="KW-0378">Hydrolase</keyword>
<reference evidence="5 6" key="1">
    <citation type="submission" date="2019-09" db="EMBL/GenBank/DDBJ databases">
        <title>Bird 10,000 Genomes (B10K) Project - Family phase.</title>
        <authorList>
            <person name="Zhang G."/>
        </authorList>
    </citation>
    <scope>NUCLEOTIDE SEQUENCE [LARGE SCALE GENOMIC DNA]</scope>
    <source>
        <strain evidence="5">B10K-DU-001-74</strain>
        <tissue evidence="5">Muscle</tissue>
    </source>
</reference>
<dbReference type="InterPro" id="IPR033704">
    <property type="entry name" value="dUTPase_trimeric"/>
</dbReference>
<dbReference type="GO" id="GO:0004190">
    <property type="term" value="F:aspartic-type endopeptidase activity"/>
    <property type="evidence" value="ECO:0007669"/>
    <property type="project" value="UniProtKB-KW"/>
</dbReference>
<dbReference type="CDD" id="cd05482">
    <property type="entry name" value="HIV_retropepsin_like"/>
    <property type="match status" value="1"/>
</dbReference>
<dbReference type="PANTHER" id="PTHR19422">
    <property type="entry name" value="GAG RETROVIRAL POLYPROTEIN"/>
    <property type="match status" value="1"/>
</dbReference>
<keyword evidence="2" id="KW-0064">Aspartyl protease</keyword>
<feature type="non-terminal residue" evidence="5">
    <location>
        <position position="253"/>
    </location>
</feature>
<keyword evidence="1" id="KW-0645">Protease</keyword>
<evidence type="ECO:0000256" key="1">
    <source>
        <dbReference type="ARBA" id="ARBA00022670"/>
    </source>
</evidence>
<dbReference type="InterPro" id="IPR051592">
    <property type="entry name" value="HERV-K_Pro_peptidase_A2"/>
</dbReference>
<organism evidence="5 6">
    <name type="scientific">Oenanthe oenanthe</name>
    <name type="common">Northern wheatear</name>
    <dbReference type="NCBI Taxonomy" id="279966"/>
    <lineage>
        <taxon>Eukaryota</taxon>
        <taxon>Metazoa</taxon>
        <taxon>Chordata</taxon>
        <taxon>Craniata</taxon>
        <taxon>Vertebrata</taxon>
        <taxon>Euteleostomi</taxon>
        <taxon>Archelosauria</taxon>
        <taxon>Archosauria</taxon>
        <taxon>Dinosauria</taxon>
        <taxon>Saurischia</taxon>
        <taxon>Theropoda</taxon>
        <taxon>Coelurosauria</taxon>
        <taxon>Aves</taxon>
        <taxon>Neognathae</taxon>
        <taxon>Neoaves</taxon>
        <taxon>Telluraves</taxon>
        <taxon>Australaves</taxon>
        <taxon>Passeriformes</taxon>
        <taxon>Muscicapidae</taxon>
        <taxon>Oenanthe</taxon>
    </lineage>
</organism>
<dbReference type="Pfam" id="PF00077">
    <property type="entry name" value="RVP"/>
    <property type="match status" value="1"/>
</dbReference>
<dbReference type="InterPro" id="IPR029054">
    <property type="entry name" value="dUTPase-like"/>
</dbReference>
<evidence type="ECO:0000256" key="3">
    <source>
        <dbReference type="ARBA" id="ARBA00022801"/>
    </source>
</evidence>
<sequence length="253" mass="26983">QYNCLSLQVGKPQAERIRLCYDTSGRRKSNGTTACLQPATAGSLGLDLAAAIDVTLYTDQPTKIPTGVKGPIAFGALLLGRSSASILGLFVLPGVIDADYTGEIQIMAHIPYPPLKVEKGQRIAQLLPLPQLTAGLTPKTEIPRDIDGFGSTGLTLLTLDLRDRPRKTVKITFQGDEIFISALLDTGADTSIVSPEAWPKHWPYYASTQTVTGIGGYTLAKKSPTVTLHIDGQQLTVVFSIVPLPPSVCCLIG</sequence>
<name>A0A7L1EED9_OENON</name>
<evidence type="ECO:0000313" key="5">
    <source>
        <dbReference type="EMBL" id="NXM87826.1"/>
    </source>
</evidence>
<dbReference type="EMBL" id="VXBF01010833">
    <property type="protein sequence ID" value="NXM87826.1"/>
    <property type="molecule type" value="Genomic_DNA"/>
</dbReference>
<dbReference type="PROSITE" id="PS00141">
    <property type="entry name" value="ASP_PROTEASE"/>
    <property type="match status" value="1"/>
</dbReference>
<dbReference type="InterPro" id="IPR018061">
    <property type="entry name" value="Retropepsins"/>
</dbReference>
<dbReference type="InterPro" id="IPR001995">
    <property type="entry name" value="Peptidase_A2_cat"/>
</dbReference>
<keyword evidence="6" id="KW-1185">Reference proteome</keyword>
<dbReference type="InterPro" id="IPR021109">
    <property type="entry name" value="Peptidase_aspartic_dom_sf"/>
</dbReference>
<dbReference type="InterPro" id="IPR036157">
    <property type="entry name" value="dUTPase-like_sf"/>
</dbReference>
<evidence type="ECO:0000313" key="6">
    <source>
        <dbReference type="Proteomes" id="UP000565754"/>
    </source>
</evidence>